<feature type="compositionally biased region" description="Basic and acidic residues" evidence="1">
    <location>
        <begin position="71"/>
        <end position="96"/>
    </location>
</feature>
<dbReference type="AlphaFoldDB" id="W2TNL7"/>
<proteinExistence type="predicted"/>
<dbReference type="OrthoDB" id="9990458at2759"/>
<sequence>MAKRDERTFNRYKIRSLLKYRATTEAFRISSPGSDIASFEEITSPIKLEKKRSEETSGAAQHPELLLPDFGKGDPRTKRHAEIKSESGESDSHIKK</sequence>
<evidence type="ECO:0000313" key="3">
    <source>
        <dbReference type="Proteomes" id="UP000053676"/>
    </source>
</evidence>
<dbReference type="STRING" id="51031.W2TNL7"/>
<dbReference type="EMBL" id="KI658222">
    <property type="protein sequence ID" value="ETN83358.1"/>
    <property type="molecule type" value="Genomic_DNA"/>
</dbReference>
<organism evidence="2 3">
    <name type="scientific">Necator americanus</name>
    <name type="common">Human hookworm</name>
    <dbReference type="NCBI Taxonomy" id="51031"/>
    <lineage>
        <taxon>Eukaryota</taxon>
        <taxon>Metazoa</taxon>
        <taxon>Ecdysozoa</taxon>
        <taxon>Nematoda</taxon>
        <taxon>Chromadorea</taxon>
        <taxon>Rhabditida</taxon>
        <taxon>Rhabditina</taxon>
        <taxon>Rhabditomorpha</taxon>
        <taxon>Strongyloidea</taxon>
        <taxon>Ancylostomatidae</taxon>
        <taxon>Bunostominae</taxon>
        <taxon>Necator</taxon>
    </lineage>
</organism>
<feature type="region of interest" description="Disordered" evidence="1">
    <location>
        <begin position="48"/>
        <end position="96"/>
    </location>
</feature>
<keyword evidence="3" id="KW-1185">Reference proteome</keyword>
<evidence type="ECO:0000256" key="1">
    <source>
        <dbReference type="SAM" id="MobiDB-lite"/>
    </source>
</evidence>
<protein>
    <submittedName>
        <fullName evidence="2">Uncharacterized protein</fullName>
    </submittedName>
</protein>
<dbReference type="KEGG" id="nai:NECAME_07419"/>
<accession>W2TNL7</accession>
<name>W2TNL7_NECAM</name>
<reference evidence="3" key="1">
    <citation type="journal article" date="2014" name="Nat. Genet.">
        <title>Genome of the human hookworm Necator americanus.</title>
        <authorList>
            <person name="Tang Y.T."/>
            <person name="Gao X."/>
            <person name="Rosa B.A."/>
            <person name="Abubucker S."/>
            <person name="Hallsworth-Pepin K."/>
            <person name="Martin J."/>
            <person name="Tyagi R."/>
            <person name="Heizer E."/>
            <person name="Zhang X."/>
            <person name="Bhonagiri-Palsikar V."/>
            <person name="Minx P."/>
            <person name="Warren W.C."/>
            <person name="Wang Q."/>
            <person name="Zhan B."/>
            <person name="Hotez P.J."/>
            <person name="Sternberg P.W."/>
            <person name="Dougall A."/>
            <person name="Gaze S.T."/>
            <person name="Mulvenna J."/>
            <person name="Sotillo J."/>
            <person name="Ranganathan S."/>
            <person name="Rabelo E.M."/>
            <person name="Wilson R.K."/>
            <person name="Felgner P.L."/>
            <person name="Bethony J."/>
            <person name="Hawdon J.M."/>
            <person name="Gasser R.B."/>
            <person name="Loukas A."/>
            <person name="Mitreva M."/>
        </authorList>
    </citation>
    <scope>NUCLEOTIDE SEQUENCE [LARGE SCALE GENOMIC DNA]</scope>
</reference>
<gene>
    <name evidence="2" type="ORF">NECAME_07419</name>
</gene>
<dbReference type="Proteomes" id="UP000053676">
    <property type="component" value="Unassembled WGS sequence"/>
</dbReference>
<evidence type="ECO:0000313" key="2">
    <source>
        <dbReference type="EMBL" id="ETN83358.1"/>
    </source>
</evidence>